<accession>A0A8C0NJT0</accession>
<organism evidence="7 8">
    <name type="scientific">Canis lupus familiaris</name>
    <name type="common">Dog</name>
    <name type="synonym">Canis familiaris</name>
    <dbReference type="NCBI Taxonomy" id="9615"/>
    <lineage>
        <taxon>Eukaryota</taxon>
        <taxon>Metazoa</taxon>
        <taxon>Chordata</taxon>
        <taxon>Craniata</taxon>
        <taxon>Vertebrata</taxon>
        <taxon>Euteleostomi</taxon>
        <taxon>Mammalia</taxon>
        <taxon>Eutheria</taxon>
        <taxon>Laurasiatheria</taxon>
        <taxon>Carnivora</taxon>
        <taxon>Caniformia</taxon>
        <taxon>Canidae</taxon>
        <taxon>Canis</taxon>
    </lineage>
</organism>
<dbReference type="Pfam" id="PF11465">
    <property type="entry name" value="Receptor_2B4"/>
    <property type="match status" value="1"/>
</dbReference>
<dbReference type="SMART" id="SM00409">
    <property type="entry name" value="IG"/>
    <property type="match status" value="2"/>
</dbReference>
<evidence type="ECO:0000313" key="8">
    <source>
        <dbReference type="Proteomes" id="UP000694429"/>
    </source>
</evidence>
<sequence length="326" mass="36047">MVTGTLGGSVTLPLQLQPGQPVESISWMSRSVSMAIAIITLAEAGGPDTFYQAETRYQCHVSVVSPGHSLQSSDLSWKDALPEPTLTRGTHTSPTPESTVCESMLSVLWTVTGHSQRQMIAVSGSNVSLHISNLPALSRVTWFYTANQKIVEWESNRTNFFNSKFKNRASLDESYALCIYKVQKEDSSTYILRVLKDSGKEEDWTISLEVLDPVRKPGIKIQTLQEVNNSCHLKLSCEISGQSANYTWYGNSGPLPTDLQSPVLEITVYRQNFSSYYTCQASNPVSSKNDTIYFSSLCKLAKSSGVAWIATWLIVMVPIVPGLLWT</sequence>
<keyword evidence="4" id="KW-0325">Glycoprotein</keyword>
<dbReference type="InterPro" id="IPR015631">
    <property type="entry name" value="CD2/SLAM_rcpt"/>
</dbReference>
<dbReference type="SUPFAM" id="SSF48726">
    <property type="entry name" value="Immunoglobulin"/>
    <property type="match status" value="2"/>
</dbReference>
<feature type="domain" description="Ig-like" evidence="6">
    <location>
        <begin position="217"/>
        <end position="295"/>
    </location>
</feature>
<keyword evidence="2" id="KW-0732">Signal</keyword>
<keyword evidence="5" id="KW-0812">Transmembrane</keyword>
<dbReference type="InterPro" id="IPR036179">
    <property type="entry name" value="Ig-like_dom_sf"/>
</dbReference>
<dbReference type="PANTHER" id="PTHR12080:SF134">
    <property type="entry name" value="CD48 ANTIGEN"/>
    <property type="match status" value="1"/>
</dbReference>
<name>A0A8C0NJT0_CANLF</name>
<dbReference type="Ensembl" id="ENSCAFT00030032366.1">
    <property type="protein sequence ID" value="ENSCAFP00030028229.1"/>
    <property type="gene ID" value="ENSCAFG00030017579.1"/>
</dbReference>
<dbReference type="Pfam" id="PF13895">
    <property type="entry name" value="Ig_2"/>
    <property type="match status" value="1"/>
</dbReference>
<dbReference type="GO" id="GO:0016020">
    <property type="term" value="C:membrane"/>
    <property type="evidence" value="ECO:0007669"/>
    <property type="project" value="UniProtKB-SubCell"/>
</dbReference>
<evidence type="ECO:0000256" key="1">
    <source>
        <dbReference type="ARBA" id="ARBA00004370"/>
    </source>
</evidence>
<keyword evidence="5" id="KW-1133">Transmembrane helix</keyword>
<reference evidence="7" key="1">
    <citation type="submission" date="2019-03" db="EMBL/GenBank/DDBJ databases">
        <authorList>
            <person name="Warren W.C."/>
            <person name="Johnson G.S."/>
        </authorList>
    </citation>
    <scope>NUCLEOTIDE SEQUENCE [LARGE SCALE GENOMIC DNA]</scope>
    <source>
        <strain evidence="7">Basenji</strain>
    </source>
</reference>
<evidence type="ECO:0000256" key="3">
    <source>
        <dbReference type="ARBA" id="ARBA00023136"/>
    </source>
</evidence>
<dbReference type="InterPro" id="IPR013783">
    <property type="entry name" value="Ig-like_fold"/>
</dbReference>
<evidence type="ECO:0000313" key="7">
    <source>
        <dbReference type="Ensembl" id="ENSCAFP00030028229.1"/>
    </source>
</evidence>
<gene>
    <name evidence="7" type="primary">CD48</name>
</gene>
<dbReference type="OrthoDB" id="9835793at2759"/>
<protein>
    <submittedName>
        <fullName evidence="7">CD48 molecule</fullName>
    </submittedName>
</protein>
<dbReference type="CDD" id="cd05775">
    <property type="entry name" value="IgV_CD2_like_N"/>
    <property type="match status" value="1"/>
</dbReference>
<evidence type="ECO:0000256" key="2">
    <source>
        <dbReference type="ARBA" id="ARBA00022729"/>
    </source>
</evidence>
<dbReference type="Gene3D" id="2.60.40.10">
    <property type="entry name" value="Immunoglobulins"/>
    <property type="match status" value="3"/>
</dbReference>
<evidence type="ECO:0000256" key="4">
    <source>
        <dbReference type="ARBA" id="ARBA00023180"/>
    </source>
</evidence>
<dbReference type="InterPro" id="IPR007110">
    <property type="entry name" value="Ig-like_dom"/>
</dbReference>
<dbReference type="InterPro" id="IPR024303">
    <property type="entry name" value="NK_rcpt_2B4_Ig_dom"/>
</dbReference>
<dbReference type="PROSITE" id="PS50835">
    <property type="entry name" value="IG_LIKE"/>
    <property type="match status" value="1"/>
</dbReference>
<feature type="transmembrane region" description="Helical" evidence="5">
    <location>
        <begin position="305"/>
        <end position="325"/>
    </location>
</feature>
<dbReference type="AlphaFoldDB" id="A0A8C0NJT0"/>
<evidence type="ECO:0000259" key="6">
    <source>
        <dbReference type="PROSITE" id="PS50835"/>
    </source>
</evidence>
<comment type="subcellular location">
    <subcellularLocation>
        <location evidence="1">Membrane</location>
    </subcellularLocation>
</comment>
<evidence type="ECO:0000256" key="5">
    <source>
        <dbReference type="SAM" id="Phobius"/>
    </source>
</evidence>
<dbReference type="InterPro" id="IPR003599">
    <property type="entry name" value="Ig_sub"/>
</dbReference>
<keyword evidence="3 5" id="KW-0472">Membrane</keyword>
<dbReference type="PANTHER" id="PTHR12080">
    <property type="entry name" value="SIGNALING LYMPHOCYTIC ACTIVATION MOLECULE"/>
    <property type="match status" value="1"/>
</dbReference>
<reference evidence="7" key="2">
    <citation type="submission" date="2025-08" db="UniProtKB">
        <authorList>
            <consortium name="Ensembl"/>
        </authorList>
    </citation>
    <scope>IDENTIFICATION</scope>
</reference>
<proteinExistence type="predicted"/>
<dbReference type="Proteomes" id="UP000694429">
    <property type="component" value="Chromosome 38"/>
</dbReference>